<evidence type="ECO:0000313" key="2">
    <source>
        <dbReference type="EMBL" id="CAF9943136.1"/>
    </source>
</evidence>
<comment type="caution">
    <text evidence="2">The sequence shown here is derived from an EMBL/GenBank/DDBJ whole genome shotgun (WGS) entry which is preliminary data.</text>
</comment>
<name>A0A8H3J9D4_9LECA</name>
<dbReference type="EMBL" id="CAJPDR010000901">
    <property type="protein sequence ID" value="CAF9943136.1"/>
    <property type="molecule type" value="Genomic_DNA"/>
</dbReference>
<feature type="signal peptide" evidence="1">
    <location>
        <begin position="1"/>
        <end position="18"/>
    </location>
</feature>
<accession>A0A8H3J9D4</accession>
<evidence type="ECO:0000256" key="1">
    <source>
        <dbReference type="SAM" id="SignalP"/>
    </source>
</evidence>
<protein>
    <submittedName>
        <fullName evidence="2">Uncharacterized protein</fullName>
    </submittedName>
</protein>
<reference evidence="2" key="1">
    <citation type="submission" date="2021-03" db="EMBL/GenBank/DDBJ databases">
        <authorList>
            <person name="Tagirdzhanova G."/>
        </authorList>
    </citation>
    <scope>NUCLEOTIDE SEQUENCE</scope>
</reference>
<keyword evidence="1" id="KW-0732">Signal</keyword>
<feature type="chain" id="PRO_5034954162" evidence="1">
    <location>
        <begin position="19"/>
        <end position="159"/>
    </location>
</feature>
<dbReference type="AlphaFoldDB" id="A0A8H3J9D4"/>
<gene>
    <name evidence="2" type="ORF">ALECFALPRED_010690</name>
</gene>
<evidence type="ECO:0000313" key="3">
    <source>
        <dbReference type="Proteomes" id="UP000664203"/>
    </source>
</evidence>
<sequence>MAIMISIFSVFSVFYASGAGTVSASSTHERMSISTRHSPFRAGVNITVFNDTVCGHSGVFTEQDQTLFYSVMLPTTLITQSYMLSRALSSEEQLDWSAPYSPGTAPPGGAIPEECGTFLQTTNPDPNKHTGDTLKEGICYLMTGGATVFELPWRRDHGP</sequence>
<organism evidence="2 3">
    <name type="scientific">Alectoria fallacina</name>
    <dbReference type="NCBI Taxonomy" id="1903189"/>
    <lineage>
        <taxon>Eukaryota</taxon>
        <taxon>Fungi</taxon>
        <taxon>Dikarya</taxon>
        <taxon>Ascomycota</taxon>
        <taxon>Pezizomycotina</taxon>
        <taxon>Lecanoromycetes</taxon>
        <taxon>OSLEUM clade</taxon>
        <taxon>Lecanoromycetidae</taxon>
        <taxon>Lecanorales</taxon>
        <taxon>Lecanorineae</taxon>
        <taxon>Parmeliaceae</taxon>
        <taxon>Alectoria</taxon>
    </lineage>
</organism>
<dbReference type="OrthoDB" id="5442919at2759"/>
<keyword evidence="3" id="KW-1185">Reference proteome</keyword>
<dbReference type="Proteomes" id="UP000664203">
    <property type="component" value="Unassembled WGS sequence"/>
</dbReference>
<proteinExistence type="predicted"/>